<evidence type="ECO:0000313" key="1">
    <source>
        <dbReference type="EMBL" id="EQD88335.1"/>
    </source>
</evidence>
<accession>T2S7Q5</accession>
<gene>
    <name evidence="1" type="ORF">HPSA50_0639</name>
</gene>
<dbReference type="Gene3D" id="3.90.25.10">
    <property type="entry name" value="UDP-galactose 4-epimerase, domain 1"/>
    <property type="match status" value="1"/>
</dbReference>
<comment type="caution">
    <text evidence="1">The sequence shown here is derived from an EMBL/GenBank/DDBJ whole genome shotgun (WGS) entry which is preliminary data.</text>
</comment>
<protein>
    <submittedName>
        <fullName evidence="1">Uncharacterized protein</fullName>
    </submittedName>
</protein>
<dbReference type="EMBL" id="AVNI01000002">
    <property type="protein sequence ID" value="EQD88335.1"/>
    <property type="molecule type" value="Genomic_DNA"/>
</dbReference>
<name>T2S7Q5_HELPX</name>
<dbReference type="InterPro" id="IPR036291">
    <property type="entry name" value="NAD(P)-bd_dom_sf"/>
</dbReference>
<proteinExistence type="predicted"/>
<reference evidence="1 2" key="1">
    <citation type="journal article" date="2013" name="Genome Announc.">
        <title>Genome Sequences of Three hpAfrica2 Strains of Helicobacter pylori.</title>
        <authorList>
            <person name="Duncan S.S."/>
            <person name="Bertoli M.T."/>
            <person name="Kersulyte D."/>
            <person name="Valk P.L."/>
            <person name="Tamma S."/>
            <person name="Segal I."/>
            <person name="McClain M.S."/>
            <person name="Cover T.L."/>
            <person name="Berg D.E."/>
        </authorList>
    </citation>
    <scope>NUCLEOTIDE SEQUENCE [LARGE SCALE GENOMIC DNA]</scope>
    <source>
        <strain evidence="1 2">SouthAfrica50</strain>
    </source>
</reference>
<dbReference type="AlphaFoldDB" id="T2S7Q5"/>
<dbReference type="Proteomes" id="UP000015816">
    <property type="component" value="Unassembled WGS sequence"/>
</dbReference>
<evidence type="ECO:0000313" key="2">
    <source>
        <dbReference type="Proteomes" id="UP000015816"/>
    </source>
</evidence>
<dbReference type="PATRIC" id="fig|1352357.3.peg.623"/>
<sequence>MKEVINKVKEISNNDFLVEILEKRQGDPASLIANNAKILQNTPFKPLYNNLDTIIKSALAWEEHLLKFQ</sequence>
<dbReference type="SUPFAM" id="SSF51735">
    <property type="entry name" value="NAD(P)-binding Rossmann-fold domains"/>
    <property type="match status" value="1"/>
</dbReference>
<organism evidence="1 2">
    <name type="scientific">Helicobacter pylori SouthAfrica50</name>
    <dbReference type="NCBI Taxonomy" id="1352357"/>
    <lineage>
        <taxon>Bacteria</taxon>
        <taxon>Pseudomonadati</taxon>
        <taxon>Campylobacterota</taxon>
        <taxon>Epsilonproteobacteria</taxon>
        <taxon>Campylobacterales</taxon>
        <taxon>Helicobacteraceae</taxon>
        <taxon>Helicobacter</taxon>
    </lineage>
</organism>